<feature type="chain" id="PRO_5042217271" description="Secreted protein" evidence="2">
    <location>
        <begin position="24"/>
        <end position="119"/>
    </location>
</feature>
<accession>A0AAD9HM44</accession>
<keyword evidence="4" id="KW-1185">Reference proteome</keyword>
<evidence type="ECO:0000313" key="4">
    <source>
        <dbReference type="Proteomes" id="UP001232148"/>
    </source>
</evidence>
<dbReference type="Proteomes" id="UP001232148">
    <property type="component" value="Unassembled WGS sequence"/>
</dbReference>
<sequence length="119" mass="12952">MLQSKRRLGCILASWILFTQVLPDGSRQAMWIGPLSGEGSSTRPLRDENVFGVGSSLTNRRSNTGRKDELASDPEGLGKATAPSSEIKRCCCIPEVDNRIPTRGHRIAPHWPHTSTLGG</sequence>
<gene>
    <name evidence="3" type="ORF">LX32DRAFT_321418</name>
</gene>
<evidence type="ECO:0000256" key="2">
    <source>
        <dbReference type="SAM" id="SignalP"/>
    </source>
</evidence>
<reference evidence="3" key="1">
    <citation type="submission" date="2021-06" db="EMBL/GenBank/DDBJ databases">
        <title>Comparative genomics, transcriptomics and evolutionary studies reveal genomic signatures of adaptation to plant cell wall in hemibiotrophic fungi.</title>
        <authorList>
            <consortium name="DOE Joint Genome Institute"/>
            <person name="Baroncelli R."/>
            <person name="Diaz J.F."/>
            <person name="Benocci T."/>
            <person name="Peng M."/>
            <person name="Battaglia E."/>
            <person name="Haridas S."/>
            <person name="Andreopoulos W."/>
            <person name="Labutti K."/>
            <person name="Pangilinan J."/>
            <person name="Floch G.L."/>
            <person name="Makela M.R."/>
            <person name="Henrissat B."/>
            <person name="Grigoriev I.V."/>
            <person name="Crouch J.A."/>
            <person name="De Vries R.P."/>
            <person name="Sukno S.A."/>
            <person name="Thon M.R."/>
        </authorList>
    </citation>
    <scope>NUCLEOTIDE SEQUENCE</scope>
    <source>
        <strain evidence="3">MAFF235873</strain>
    </source>
</reference>
<dbReference type="AlphaFoldDB" id="A0AAD9HM44"/>
<evidence type="ECO:0008006" key="5">
    <source>
        <dbReference type="Google" id="ProtNLM"/>
    </source>
</evidence>
<feature type="region of interest" description="Disordered" evidence="1">
    <location>
        <begin position="33"/>
        <end position="84"/>
    </location>
</feature>
<name>A0AAD9HM44_9PEZI</name>
<dbReference type="EMBL" id="MU842850">
    <property type="protein sequence ID" value="KAK2030532.1"/>
    <property type="molecule type" value="Genomic_DNA"/>
</dbReference>
<keyword evidence="2" id="KW-0732">Signal</keyword>
<protein>
    <recommendedName>
        <fullName evidence="5">Secreted protein</fullName>
    </recommendedName>
</protein>
<comment type="caution">
    <text evidence="3">The sequence shown here is derived from an EMBL/GenBank/DDBJ whole genome shotgun (WGS) entry which is preliminary data.</text>
</comment>
<feature type="signal peptide" evidence="2">
    <location>
        <begin position="1"/>
        <end position="23"/>
    </location>
</feature>
<organism evidence="3 4">
    <name type="scientific">Colletotrichum zoysiae</name>
    <dbReference type="NCBI Taxonomy" id="1216348"/>
    <lineage>
        <taxon>Eukaryota</taxon>
        <taxon>Fungi</taxon>
        <taxon>Dikarya</taxon>
        <taxon>Ascomycota</taxon>
        <taxon>Pezizomycotina</taxon>
        <taxon>Sordariomycetes</taxon>
        <taxon>Hypocreomycetidae</taxon>
        <taxon>Glomerellales</taxon>
        <taxon>Glomerellaceae</taxon>
        <taxon>Colletotrichum</taxon>
        <taxon>Colletotrichum graminicola species complex</taxon>
    </lineage>
</organism>
<proteinExistence type="predicted"/>
<evidence type="ECO:0000256" key="1">
    <source>
        <dbReference type="SAM" id="MobiDB-lite"/>
    </source>
</evidence>
<evidence type="ECO:0000313" key="3">
    <source>
        <dbReference type="EMBL" id="KAK2030532.1"/>
    </source>
</evidence>